<organism evidence="2 3">
    <name type="scientific">Terrabacter carboxydivorans</name>
    <dbReference type="NCBI Taxonomy" id="619730"/>
    <lineage>
        <taxon>Bacteria</taxon>
        <taxon>Bacillati</taxon>
        <taxon>Actinomycetota</taxon>
        <taxon>Actinomycetes</taxon>
        <taxon>Micrococcales</taxon>
        <taxon>Intrasporangiaceae</taxon>
        <taxon>Terrabacter</taxon>
    </lineage>
</organism>
<evidence type="ECO:0000256" key="1">
    <source>
        <dbReference type="SAM" id="MobiDB-lite"/>
    </source>
</evidence>
<name>A0ABP5YZI1_9MICO</name>
<sequence>MDSSHDVMAASGVDWSTGPTVAAPVPPPVSSVVAADIESVGVVALDVEAAGGAGVLDVAVGSTDLEQAASETDNASASAPARSLFMEGPCQTGGR</sequence>
<comment type="caution">
    <text evidence="2">The sequence shown here is derived from an EMBL/GenBank/DDBJ whole genome shotgun (WGS) entry which is preliminary data.</text>
</comment>
<reference evidence="3" key="1">
    <citation type="journal article" date="2019" name="Int. J. Syst. Evol. Microbiol.">
        <title>The Global Catalogue of Microorganisms (GCM) 10K type strain sequencing project: providing services to taxonomists for standard genome sequencing and annotation.</title>
        <authorList>
            <consortium name="The Broad Institute Genomics Platform"/>
            <consortium name="The Broad Institute Genome Sequencing Center for Infectious Disease"/>
            <person name="Wu L."/>
            <person name="Ma J."/>
        </authorList>
    </citation>
    <scope>NUCLEOTIDE SEQUENCE [LARGE SCALE GENOMIC DNA]</scope>
    <source>
        <strain evidence="3">JCM 16259</strain>
    </source>
</reference>
<evidence type="ECO:0000313" key="3">
    <source>
        <dbReference type="Proteomes" id="UP001500730"/>
    </source>
</evidence>
<dbReference type="Proteomes" id="UP001500730">
    <property type="component" value="Unassembled WGS sequence"/>
</dbReference>
<keyword evidence="3" id="KW-1185">Reference proteome</keyword>
<protein>
    <submittedName>
        <fullName evidence="2">Uncharacterized protein</fullName>
    </submittedName>
</protein>
<feature type="region of interest" description="Disordered" evidence="1">
    <location>
        <begin position="1"/>
        <end position="20"/>
    </location>
</feature>
<evidence type="ECO:0000313" key="2">
    <source>
        <dbReference type="EMBL" id="GAA2489666.1"/>
    </source>
</evidence>
<feature type="region of interest" description="Disordered" evidence="1">
    <location>
        <begin position="67"/>
        <end position="95"/>
    </location>
</feature>
<dbReference type="EMBL" id="BAAARE010000012">
    <property type="protein sequence ID" value="GAA2489666.1"/>
    <property type="molecule type" value="Genomic_DNA"/>
</dbReference>
<gene>
    <name evidence="2" type="ORF">GCM10009858_29700</name>
</gene>
<proteinExistence type="predicted"/>
<accession>A0ABP5YZI1</accession>